<gene>
    <name evidence="1" type="primary">POL2</name>
    <name evidence="1" type="ORF">H4R21_005512</name>
</gene>
<sequence length="508" mass="55897">ELAQYLLREKSISAGWPVNVHPARLVLPDEMFEPLSETDKATVPRKPFLDPEYVARRAKAPAAARAAKRSRPRPQPKAATKRARAPAQDAQSEAGSDSDAMDVAVSADEESGVSDSDGDMSAGGQEPVFGLPSTRGRGRGRGRGGGGGTGGRRLQPLPLGGGGAGDGADADGLGALFPQRAAEDVQNRQAGAIASQLEDAREIDEIDAKLGFERYQEGPQRLGWLVNMHPTSVADPEHGSSRAAVDFYFLEQDGGSFKCTLLYKPYFYVVCAAGSEADVEEWLVRKFDRVDSVETVAREDLRMANHLTGGKRRQVKIVFRNVQDLLAVRRELQPVVRRNERRSGIVSAYEGEGVVRETEDMLVELREYDVPYYLRVAIDMGICVGHWYDVRAEAGEITLARRPDLVQRADPVVLAFDIETTKLPLKFPDAATDMIMMISYMIDGQGYLITNREVVSQDIEDFEYTPTAEFPGPFMIFNEADEEAAIRRFLDHIQTARPTVLATYNGDS</sequence>
<comment type="caution">
    <text evidence="1">The sequence shown here is derived from an EMBL/GenBank/DDBJ whole genome shotgun (WGS) entry which is preliminary data.</text>
</comment>
<dbReference type="EMBL" id="JANBUN010002523">
    <property type="protein sequence ID" value="KAJ2794403.1"/>
    <property type="molecule type" value="Genomic_DNA"/>
</dbReference>
<reference evidence="1" key="1">
    <citation type="submission" date="2022-07" db="EMBL/GenBank/DDBJ databases">
        <title>Phylogenomic reconstructions and comparative analyses of Kickxellomycotina fungi.</title>
        <authorList>
            <person name="Reynolds N.K."/>
            <person name="Stajich J.E."/>
            <person name="Barry K."/>
            <person name="Grigoriev I.V."/>
            <person name="Crous P."/>
            <person name="Smith M.E."/>
        </authorList>
    </citation>
    <scope>NUCLEOTIDE SEQUENCE</scope>
    <source>
        <strain evidence="1">BCRC 34780</strain>
    </source>
</reference>
<evidence type="ECO:0000313" key="2">
    <source>
        <dbReference type="Proteomes" id="UP001140087"/>
    </source>
</evidence>
<organism evidence="1 2">
    <name type="scientific">Coemansia helicoidea</name>
    <dbReference type="NCBI Taxonomy" id="1286919"/>
    <lineage>
        <taxon>Eukaryota</taxon>
        <taxon>Fungi</taxon>
        <taxon>Fungi incertae sedis</taxon>
        <taxon>Zoopagomycota</taxon>
        <taxon>Kickxellomycotina</taxon>
        <taxon>Kickxellomycetes</taxon>
        <taxon>Kickxellales</taxon>
        <taxon>Kickxellaceae</taxon>
        <taxon>Coemansia</taxon>
    </lineage>
</organism>
<keyword evidence="2" id="KW-1185">Reference proteome</keyword>
<keyword evidence="1" id="KW-0548">Nucleotidyltransferase</keyword>
<protein>
    <submittedName>
        <fullName evidence="1">DNA polymerase epsilon catalytic subunit</fullName>
        <ecNumber evidence="1">2.7.7.7</ecNumber>
    </submittedName>
</protein>
<name>A0ACC1KSH3_9FUNG</name>
<dbReference type="Proteomes" id="UP001140087">
    <property type="component" value="Unassembled WGS sequence"/>
</dbReference>
<proteinExistence type="predicted"/>
<feature type="non-terminal residue" evidence="1">
    <location>
        <position position="1"/>
    </location>
</feature>
<evidence type="ECO:0000313" key="1">
    <source>
        <dbReference type="EMBL" id="KAJ2794403.1"/>
    </source>
</evidence>
<dbReference type="EC" id="2.7.7.7" evidence="1"/>
<keyword evidence="1" id="KW-0808">Transferase</keyword>
<feature type="non-terminal residue" evidence="1">
    <location>
        <position position="508"/>
    </location>
</feature>
<accession>A0ACC1KSH3</accession>